<dbReference type="Proteomes" id="UP000182692">
    <property type="component" value="Unassembled WGS sequence"/>
</dbReference>
<name>A0A1I5Q8G3_9GAMM</name>
<sequence>MTAFTLGRKTIINEGAMEYDWVRQLVNEGTEKDNAICSIQKCFGGDQETALIFYKIAVGDCSPGVLLTHLSITDWQDNDVYQQPRRYDNLQ</sequence>
<gene>
    <name evidence="1" type="ORF">SAMN03084138_02155</name>
</gene>
<dbReference type="AlphaFoldDB" id="A0A1I5Q8G3"/>
<reference evidence="1 2" key="1">
    <citation type="submission" date="2016-10" db="EMBL/GenBank/DDBJ databases">
        <authorList>
            <person name="de Groot N.N."/>
        </authorList>
    </citation>
    <scope>NUCLEOTIDE SEQUENCE [LARGE SCALE GENOMIC DNA]</scope>
    <source>
        <strain evidence="1 2">DSM 15893</strain>
    </source>
</reference>
<proteinExistence type="predicted"/>
<accession>A0A1I5Q8G3</accession>
<dbReference type="RefSeq" id="WP_017008936.1">
    <property type="nucleotide sequence ID" value="NZ_FOWR01000014.1"/>
</dbReference>
<evidence type="ECO:0000313" key="1">
    <source>
        <dbReference type="EMBL" id="SFP42291.1"/>
    </source>
</evidence>
<dbReference type="GeneID" id="35871309"/>
<evidence type="ECO:0000313" key="2">
    <source>
        <dbReference type="Proteomes" id="UP000182692"/>
    </source>
</evidence>
<dbReference type="EMBL" id="FOWR01000014">
    <property type="protein sequence ID" value="SFP42291.1"/>
    <property type="molecule type" value="Genomic_DNA"/>
</dbReference>
<dbReference type="OrthoDB" id="5918144at2"/>
<organism evidence="1 2">
    <name type="scientific">Enterovibrio norvegicus DSM 15893</name>
    <dbReference type="NCBI Taxonomy" id="1121869"/>
    <lineage>
        <taxon>Bacteria</taxon>
        <taxon>Pseudomonadati</taxon>
        <taxon>Pseudomonadota</taxon>
        <taxon>Gammaproteobacteria</taxon>
        <taxon>Vibrionales</taxon>
        <taxon>Vibrionaceae</taxon>
        <taxon>Enterovibrio</taxon>
    </lineage>
</organism>
<protein>
    <submittedName>
        <fullName evidence="1">Uncharacterized protein</fullName>
    </submittedName>
</protein>